<keyword evidence="5 7" id="KW-1133">Transmembrane helix</keyword>
<feature type="domain" description="Mechanosensitive ion channel MscS" evidence="8">
    <location>
        <begin position="254"/>
        <end position="319"/>
    </location>
</feature>
<dbReference type="Proteomes" id="UP000237839">
    <property type="component" value="Unassembled WGS sequence"/>
</dbReference>
<dbReference type="Gene3D" id="1.10.287.1260">
    <property type="match status" value="1"/>
</dbReference>
<keyword evidence="11" id="KW-1185">Reference proteome</keyword>
<dbReference type="GO" id="GO:0008381">
    <property type="term" value="F:mechanosensitive monoatomic ion channel activity"/>
    <property type="evidence" value="ECO:0007669"/>
    <property type="project" value="UniProtKB-ARBA"/>
</dbReference>
<dbReference type="Pfam" id="PF21082">
    <property type="entry name" value="MS_channel_3rd"/>
    <property type="match status" value="1"/>
</dbReference>
<dbReference type="OrthoDB" id="9809206at2"/>
<dbReference type="Gene3D" id="3.30.70.100">
    <property type="match status" value="1"/>
</dbReference>
<reference evidence="10 11" key="1">
    <citation type="submission" date="2018-02" db="EMBL/GenBank/DDBJ databases">
        <title>Solimicrobium silvestre gen. nov., sp. nov., isolated from alpine forest soil.</title>
        <authorList>
            <person name="Margesin R."/>
            <person name="Albuquerque L."/>
            <person name="Zhang D.-C."/>
            <person name="Froufe H.J.C."/>
            <person name="Severino R."/>
            <person name="Roxo I."/>
            <person name="Egas C."/>
            <person name="Da Costa M.S."/>
        </authorList>
    </citation>
    <scope>NUCLEOTIDE SEQUENCE [LARGE SCALE GENOMIC DNA]</scope>
    <source>
        <strain evidence="10 11">S20-91</strain>
    </source>
</reference>
<keyword evidence="4 7" id="KW-0812">Transmembrane</keyword>
<keyword evidence="6 7" id="KW-0472">Membrane</keyword>
<dbReference type="InterPro" id="IPR011014">
    <property type="entry name" value="MscS_channel_TM-2"/>
</dbReference>
<comment type="subcellular location">
    <subcellularLocation>
        <location evidence="1">Cell membrane</location>
        <topology evidence="1">Multi-pass membrane protein</topology>
    </subcellularLocation>
</comment>
<evidence type="ECO:0000313" key="10">
    <source>
        <dbReference type="EMBL" id="PRC92073.1"/>
    </source>
</evidence>
<evidence type="ECO:0000259" key="8">
    <source>
        <dbReference type="Pfam" id="PF00924"/>
    </source>
</evidence>
<dbReference type="SUPFAM" id="SSF82689">
    <property type="entry name" value="Mechanosensitive channel protein MscS (YggB), C-terminal domain"/>
    <property type="match status" value="1"/>
</dbReference>
<dbReference type="InterPro" id="IPR010920">
    <property type="entry name" value="LSM_dom_sf"/>
</dbReference>
<evidence type="ECO:0000256" key="5">
    <source>
        <dbReference type="ARBA" id="ARBA00022989"/>
    </source>
</evidence>
<dbReference type="Pfam" id="PF00924">
    <property type="entry name" value="MS_channel_2nd"/>
    <property type="match status" value="1"/>
</dbReference>
<evidence type="ECO:0000256" key="1">
    <source>
        <dbReference type="ARBA" id="ARBA00004651"/>
    </source>
</evidence>
<dbReference type="InterPro" id="IPR023408">
    <property type="entry name" value="MscS_beta-dom_sf"/>
</dbReference>
<dbReference type="InterPro" id="IPR049278">
    <property type="entry name" value="MS_channel_C"/>
</dbReference>
<evidence type="ECO:0000313" key="11">
    <source>
        <dbReference type="Proteomes" id="UP000237839"/>
    </source>
</evidence>
<dbReference type="Gene3D" id="2.30.30.60">
    <property type="match status" value="1"/>
</dbReference>
<feature type="transmembrane region" description="Helical" evidence="7">
    <location>
        <begin position="170"/>
        <end position="191"/>
    </location>
</feature>
<gene>
    <name evidence="10" type="ORF">S2091_3208</name>
</gene>
<dbReference type="SUPFAM" id="SSF50182">
    <property type="entry name" value="Sm-like ribonucleoproteins"/>
    <property type="match status" value="1"/>
</dbReference>
<name>A0A2S9GWH6_9BURK</name>
<feature type="transmembrane region" description="Helical" evidence="7">
    <location>
        <begin position="212"/>
        <end position="231"/>
    </location>
</feature>
<dbReference type="PANTHER" id="PTHR30347">
    <property type="entry name" value="POTASSIUM CHANNEL RELATED"/>
    <property type="match status" value="1"/>
</dbReference>
<dbReference type="PANTHER" id="PTHR30347:SF1">
    <property type="entry name" value="MECHANOSENSITIVE CHANNEL MSCK"/>
    <property type="match status" value="1"/>
</dbReference>
<evidence type="ECO:0000259" key="9">
    <source>
        <dbReference type="Pfam" id="PF21082"/>
    </source>
</evidence>
<feature type="transmembrane region" description="Helical" evidence="7">
    <location>
        <begin position="125"/>
        <end position="144"/>
    </location>
</feature>
<evidence type="ECO:0000256" key="6">
    <source>
        <dbReference type="ARBA" id="ARBA00023136"/>
    </source>
</evidence>
<comment type="similarity">
    <text evidence="2">Belongs to the MscS (TC 1.A.23) family.</text>
</comment>
<sequence length="437" mass="48443">MLINLLSDFWTDLHETRVWWQIAVVTLCVLASYFISRLLRKRFPIDVSYSPAETLAAQAFSRILFPAILWGFLYLGKLVLLKWQHVYLLSLLIPIFGSLALIRFGNYLSRRIFARSTNIGNVHLLIEKIFSWGVWIVAILYYTGSLQDVLNFMDATTISVGRNKLSFMEILQAVISVVVTVLLALWASAALDKQLMKVNSIHTSSRLVLSRLGRSLLIVFAILISLSLVGIDLTVLSVFGGALGVGLGLGLQRIASNYVSGFIILLDRSLAIDDLITVDKYTGKVSKINTRYTVLKGLDGVESVIPNEMLVSSPVQNFSLTDRAVWMSTDLTVAYNTDIEALLPMLVAAASSVERVSKTASPSANLINFGLNGLELRIGFWINDPENGKMGVSSQVNRAIWKLLQEQKVEVPYPQTEIRVLDRGQSSPGNTCAEELN</sequence>
<feature type="transmembrane region" description="Helical" evidence="7">
    <location>
        <begin position="59"/>
        <end position="80"/>
    </location>
</feature>
<evidence type="ECO:0000256" key="4">
    <source>
        <dbReference type="ARBA" id="ARBA00022692"/>
    </source>
</evidence>
<dbReference type="InterPro" id="IPR052702">
    <property type="entry name" value="MscS-like_channel"/>
</dbReference>
<feature type="transmembrane region" description="Helical" evidence="7">
    <location>
        <begin position="20"/>
        <end position="39"/>
    </location>
</feature>
<evidence type="ECO:0000256" key="2">
    <source>
        <dbReference type="ARBA" id="ARBA00008017"/>
    </source>
</evidence>
<organism evidence="10 11">
    <name type="scientific">Solimicrobium silvestre</name>
    <dbReference type="NCBI Taxonomy" id="2099400"/>
    <lineage>
        <taxon>Bacteria</taxon>
        <taxon>Pseudomonadati</taxon>
        <taxon>Pseudomonadota</taxon>
        <taxon>Betaproteobacteria</taxon>
        <taxon>Burkholderiales</taxon>
        <taxon>Oxalobacteraceae</taxon>
        <taxon>Solimicrobium</taxon>
    </lineage>
</organism>
<comment type="caution">
    <text evidence="10">The sequence shown here is derived from an EMBL/GenBank/DDBJ whole genome shotgun (WGS) entry which is preliminary data.</text>
</comment>
<dbReference type="SUPFAM" id="SSF82861">
    <property type="entry name" value="Mechanosensitive channel protein MscS (YggB), transmembrane region"/>
    <property type="match status" value="1"/>
</dbReference>
<protein>
    <submittedName>
        <fullName evidence="10">Mechanosensitive ion channel</fullName>
    </submittedName>
</protein>
<dbReference type="RefSeq" id="WP_105532954.1">
    <property type="nucleotide sequence ID" value="NZ_PUGF01000016.1"/>
</dbReference>
<dbReference type="InterPro" id="IPR011066">
    <property type="entry name" value="MscS_channel_C_sf"/>
</dbReference>
<keyword evidence="3" id="KW-1003">Cell membrane</keyword>
<feature type="domain" description="Mechanosensitive ion channel MscS C-terminal" evidence="9">
    <location>
        <begin position="329"/>
        <end position="410"/>
    </location>
</feature>
<dbReference type="EMBL" id="PUGF01000016">
    <property type="protein sequence ID" value="PRC92073.1"/>
    <property type="molecule type" value="Genomic_DNA"/>
</dbReference>
<proteinExistence type="inferred from homology"/>
<dbReference type="InterPro" id="IPR006685">
    <property type="entry name" value="MscS_channel_2nd"/>
</dbReference>
<feature type="transmembrane region" description="Helical" evidence="7">
    <location>
        <begin position="86"/>
        <end position="104"/>
    </location>
</feature>
<dbReference type="AlphaFoldDB" id="A0A2S9GWH6"/>
<evidence type="ECO:0000256" key="3">
    <source>
        <dbReference type="ARBA" id="ARBA00022475"/>
    </source>
</evidence>
<dbReference type="GO" id="GO:0005886">
    <property type="term" value="C:plasma membrane"/>
    <property type="evidence" value="ECO:0007669"/>
    <property type="project" value="UniProtKB-SubCell"/>
</dbReference>
<accession>A0A2S9GWH6</accession>
<evidence type="ECO:0000256" key="7">
    <source>
        <dbReference type="SAM" id="Phobius"/>
    </source>
</evidence>